<accession>A0A2G5UN35</accession>
<evidence type="ECO:0000313" key="2">
    <source>
        <dbReference type="Proteomes" id="UP000230233"/>
    </source>
</evidence>
<evidence type="ECO:0000313" key="1">
    <source>
        <dbReference type="EMBL" id="PIC40957.1"/>
    </source>
</evidence>
<keyword evidence="2" id="KW-1185">Reference proteome</keyword>
<gene>
    <name evidence="1" type="primary">Cnig_chr_III.g8539</name>
    <name evidence="1" type="ORF">B9Z55_008539</name>
</gene>
<dbReference type="EMBL" id="PDUG01000003">
    <property type="protein sequence ID" value="PIC40957.1"/>
    <property type="molecule type" value="Genomic_DNA"/>
</dbReference>
<dbReference type="OrthoDB" id="1722066at2759"/>
<name>A0A2G5UN35_9PELO</name>
<comment type="caution">
    <text evidence="1">The sequence shown here is derived from an EMBL/GenBank/DDBJ whole genome shotgun (WGS) entry which is preliminary data.</text>
</comment>
<dbReference type="Proteomes" id="UP000230233">
    <property type="component" value="Chromosome III"/>
</dbReference>
<dbReference type="STRING" id="1611254.A0A2G5UN35"/>
<proteinExistence type="predicted"/>
<reference evidence="2" key="1">
    <citation type="submission" date="2017-10" db="EMBL/GenBank/DDBJ databases">
        <title>Rapid genome shrinkage in a self-fertile nematode reveals novel sperm competition proteins.</title>
        <authorList>
            <person name="Yin D."/>
            <person name="Schwarz E.M."/>
            <person name="Thomas C.G."/>
            <person name="Felde R.L."/>
            <person name="Korf I.F."/>
            <person name="Cutter A.D."/>
            <person name="Schartner C.M."/>
            <person name="Ralston E.J."/>
            <person name="Meyer B.J."/>
            <person name="Haag E.S."/>
        </authorList>
    </citation>
    <scope>NUCLEOTIDE SEQUENCE [LARGE SCALE GENOMIC DNA]</scope>
    <source>
        <strain evidence="2">JU1422</strain>
    </source>
</reference>
<protein>
    <submittedName>
        <fullName evidence="1">Uncharacterized protein</fullName>
    </submittedName>
</protein>
<organism evidence="1 2">
    <name type="scientific">Caenorhabditis nigoni</name>
    <dbReference type="NCBI Taxonomy" id="1611254"/>
    <lineage>
        <taxon>Eukaryota</taxon>
        <taxon>Metazoa</taxon>
        <taxon>Ecdysozoa</taxon>
        <taxon>Nematoda</taxon>
        <taxon>Chromadorea</taxon>
        <taxon>Rhabditida</taxon>
        <taxon>Rhabditina</taxon>
        <taxon>Rhabditomorpha</taxon>
        <taxon>Rhabditoidea</taxon>
        <taxon>Rhabditidae</taxon>
        <taxon>Peloderinae</taxon>
        <taxon>Caenorhabditis</taxon>
    </lineage>
</organism>
<sequence length="134" mass="15641">MKKLFRDLIGYDPRSSIHIAEDPDLLAFVKRCIRLLDSSVSAEEILYWMKQLKTTMQRSTCPPQSEFFASHFMTLLNSVSQRRLTHLRVLDLLRYYSTSSEEVVTLDDATEFVGKHHLWRIENPIGIERLLGDL</sequence>
<dbReference type="AlphaFoldDB" id="A0A2G5UN35"/>